<comment type="similarity">
    <text evidence="1">Belongs to the GMC oxidoreductase family.</text>
</comment>
<dbReference type="InterPro" id="IPR007867">
    <property type="entry name" value="GMC_OxRtase_C"/>
</dbReference>
<dbReference type="InterPro" id="IPR036188">
    <property type="entry name" value="FAD/NAD-bd_sf"/>
</dbReference>
<dbReference type="PANTHER" id="PTHR11552">
    <property type="entry name" value="GLUCOSE-METHANOL-CHOLINE GMC OXIDOREDUCTASE"/>
    <property type="match status" value="1"/>
</dbReference>
<evidence type="ECO:0000256" key="1">
    <source>
        <dbReference type="ARBA" id="ARBA00010790"/>
    </source>
</evidence>
<protein>
    <recommendedName>
        <fullName evidence="2">Glucose-methanol-choline oxidoreductase C-terminal domain-containing protein</fullName>
    </recommendedName>
</protein>
<reference evidence="3" key="2">
    <citation type="submission" date="2017-10" db="EMBL/GenBank/DDBJ databases">
        <title>Ladona fulva Genome sequencing and assembly.</title>
        <authorList>
            <person name="Murali S."/>
            <person name="Richards S."/>
            <person name="Bandaranaike D."/>
            <person name="Bellair M."/>
            <person name="Blankenburg K."/>
            <person name="Chao H."/>
            <person name="Dinh H."/>
            <person name="Doddapaneni H."/>
            <person name="Dugan-Rocha S."/>
            <person name="Elkadiri S."/>
            <person name="Gnanaolivu R."/>
            <person name="Hernandez B."/>
            <person name="Skinner E."/>
            <person name="Javaid M."/>
            <person name="Lee S."/>
            <person name="Li M."/>
            <person name="Ming W."/>
            <person name="Munidasa M."/>
            <person name="Muniz J."/>
            <person name="Nguyen L."/>
            <person name="Hughes D."/>
            <person name="Osuji N."/>
            <person name="Pu L.-L."/>
            <person name="Puazo M."/>
            <person name="Qu C."/>
            <person name="Quiroz J."/>
            <person name="Raj R."/>
            <person name="Weissenberger G."/>
            <person name="Xin Y."/>
            <person name="Zou X."/>
            <person name="Han Y."/>
            <person name="Worley K."/>
            <person name="Muzny D."/>
            <person name="Gibbs R."/>
        </authorList>
    </citation>
    <scope>NUCLEOTIDE SEQUENCE</scope>
    <source>
        <strain evidence="3">Sampled in the wild</strain>
    </source>
</reference>
<evidence type="ECO:0000259" key="2">
    <source>
        <dbReference type="Pfam" id="PF05199"/>
    </source>
</evidence>
<dbReference type="InterPro" id="IPR012132">
    <property type="entry name" value="GMC_OxRdtase"/>
</dbReference>
<dbReference type="PANTHER" id="PTHR11552:SF147">
    <property type="entry name" value="CHOLINE DEHYDROGENASE, MITOCHONDRIAL"/>
    <property type="match status" value="1"/>
</dbReference>
<evidence type="ECO:0000313" key="3">
    <source>
        <dbReference type="EMBL" id="KAG8236538.1"/>
    </source>
</evidence>
<dbReference type="AlphaFoldDB" id="A0A8K0P941"/>
<organism evidence="3 4">
    <name type="scientific">Ladona fulva</name>
    <name type="common">Scarce chaser dragonfly</name>
    <name type="synonym">Libellula fulva</name>
    <dbReference type="NCBI Taxonomy" id="123851"/>
    <lineage>
        <taxon>Eukaryota</taxon>
        <taxon>Metazoa</taxon>
        <taxon>Ecdysozoa</taxon>
        <taxon>Arthropoda</taxon>
        <taxon>Hexapoda</taxon>
        <taxon>Insecta</taxon>
        <taxon>Pterygota</taxon>
        <taxon>Palaeoptera</taxon>
        <taxon>Odonata</taxon>
        <taxon>Epiprocta</taxon>
        <taxon>Anisoptera</taxon>
        <taxon>Libelluloidea</taxon>
        <taxon>Libellulidae</taxon>
        <taxon>Ladona</taxon>
    </lineage>
</organism>
<comment type="caution">
    <text evidence="3">The sequence shown here is derived from an EMBL/GenBank/DDBJ whole genome shotgun (WGS) entry which is preliminary data.</text>
</comment>
<evidence type="ECO:0000313" key="4">
    <source>
        <dbReference type="Proteomes" id="UP000792457"/>
    </source>
</evidence>
<dbReference type="GO" id="GO:0050660">
    <property type="term" value="F:flavin adenine dinucleotide binding"/>
    <property type="evidence" value="ECO:0007669"/>
    <property type="project" value="InterPro"/>
</dbReference>
<dbReference type="SUPFAM" id="SSF54373">
    <property type="entry name" value="FAD-linked reductases, C-terminal domain"/>
    <property type="match status" value="1"/>
</dbReference>
<dbReference type="GO" id="GO:0016614">
    <property type="term" value="F:oxidoreductase activity, acting on CH-OH group of donors"/>
    <property type="evidence" value="ECO:0007669"/>
    <property type="project" value="InterPro"/>
</dbReference>
<feature type="domain" description="Glucose-methanol-choline oxidoreductase C-terminal" evidence="2">
    <location>
        <begin position="48"/>
        <end position="191"/>
    </location>
</feature>
<proteinExistence type="inferred from homology"/>
<reference evidence="3" key="1">
    <citation type="submission" date="2013-04" db="EMBL/GenBank/DDBJ databases">
        <authorList>
            <person name="Qu J."/>
            <person name="Murali S.C."/>
            <person name="Bandaranaike D."/>
            <person name="Bellair M."/>
            <person name="Blankenburg K."/>
            <person name="Chao H."/>
            <person name="Dinh H."/>
            <person name="Doddapaneni H."/>
            <person name="Downs B."/>
            <person name="Dugan-Rocha S."/>
            <person name="Elkadiri S."/>
            <person name="Gnanaolivu R.D."/>
            <person name="Hernandez B."/>
            <person name="Javaid M."/>
            <person name="Jayaseelan J.C."/>
            <person name="Lee S."/>
            <person name="Li M."/>
            <person name="Ming W."/>
            <person name="Munidasa M."/>
            <person name="Muniz J."/>
            <person name="Nguyen L."/>
            <person name="Ongeri F."/>
            <person name="Osuji N."/>
            <person name="Pu L.-L."/>
            <person name="Puazo M."/>
            <person name="Qu C."/>
            <person name="Quiroz J."/>
            <person name="Raj R."/>
            <person name="Weissenberger G."/>
            <person name="Xin Y."/>
            <person name="Zou X."/>
            <person name="Han Y."/>
            <person name="Richards S."/>
            <person name="Worley K."/>
            <person name="Muzny D."/>
            <person name="Gibbs R."/>
        </authorList>
    </citation>
    <scope>NUCLEOTIDE SEQUENCE</scope>
    <source>
        <strain evidence="3">Sampled in the wild</strain>
    </source>
</reference>
<gene>
    <name evidence="3" type="ORF">J437_LFUL015812</name>
</gene>
<dbReference type="SUPFAM" id="SSF51905">
    <property type="entry name" value="FAD/NAD(P)-binding domain"/>
    <property type="match status" value="1"/>
</dbReference>
<accession>A0A8K0P941</accession>
<keyword evidence="4" id="KW-1185">Reference proteome</keyword>
<dbReference type="OrthoDB" id="269227at2759"/>
<sequence length="227" mass="25100">MQIFFTGYMANCSSSADASGRLLPGLVERGKSGNIRKVWMTPTVLNAKSRGEIRLKSANPLDEPLIRPNYLSNPHDMASIGLRPDPILEPGCEHLAPGHTGDGTDDLLERPDEYWECVIRRNTNPENHQAGTCRMGASLLRSGDDPIAEQEGAVLDRRLRVRGVRRLRVADASALPTAPSSNINAAIVMVAEKLAYYVRGTWEEGWGLRQARKIGREKKVRMKLSSL</sequence>
<name>A0A8K0P941_LADFU</name>
<dbReference type="Proteomes" id="UP000792457">
    <property type="component" value="Unassembled WGS sequence"/>
</dbReference>
<dbReference type="Gene3D" id="3.50.50.60">
    <property type="entry name" value="FAD/NAD(P)-binding domain"/>
    <property type="match status" value="1"/>
</dbReference>
<dbReference type="Gene3D" id="3.30.560.10">
    <property type="entry name" value="Glucose Oxidase, domain 3"/>
    <property type="match status" value="1"/>
</dbReference>
<dbReference type="EMBL" id="KZ309038">
    <property type="protein sequence ID" value="KAG8236538.1"/>
    <property type="molecule type" value="Genomic_DNA"/>
</dbReference>
<dbReference type="Pfam" id="PF05199">
    <property type="entry name" value="GMC_oxred_C"/>
    <property type="match status" value="1"/>
</dbReference>